<name>A0A1Y5RGR2_9RHOB</name>
<dbReference type="Gene3D" id="3.90.550.20">
    <property type="match status" value="1"/>
</dbReference>
<organism evidence="1 2">
    <name type="scientific">Pseudoruegeria aquimaris</name>
    <dbReference type="NCBI Taxonomy" id="393663"/>
    <lineage>
        <taxon>Bacteria</taxon>
        <taxon>Pseudomonadati</taxon>
        <taxon>Pseudomonadota</taxon>
        <taxon>Alphaproteobacteria</taxon>
        <taxon>Rhodobacterales</taxon>
        <taxon>Roseobacteraceae</taxon>
        <taxon>Pseudoruegeria</taxon>
    </lineage>
</organism>
<dbReference type="RefSeq" id="WP_085867071.1">
    <property type="nucleotide sequence ID" value="NZ_FWFQ01000002.1"/>
</dbReference>
<evidence type="ECO:0008006" key="3">
    <source>
        <dbReference type="Google" id="ProtNLM"/>
    </source>
</evidence>
<protein>
    <recommendedName>
        <fullName evidence="3">Glycosyltransferase sugar-binding region containing DXD motif protein</fullName>
    </recommendedName>
</protein>
<keyword evidence="2" id="KW-1185">Reference proteome</keyword>
<reference evidence="1 2" key="1">
    <citation type="submission" date="2017-03" db="EMBL/GenBank/DDBJ databases">
        <authorList>
            <person name="Afonso C.L."/>
            <person name="Miller P.J."/>
            <person name="Scott M.A."/>
            <person name="Spackman E."/>
            <person name="Goraichik I."/>
            <person name="Dimitrov K.M."/>
            <person name="Suarez D.L."/>
            <person name="Swayne D.E."/>
        </authorList>
    </citation>
    <scope>NUCLEOTIDE SEQUENCE [LARGE SCALE GENOMIC DNA]</scope>
    <source>
        <strain evidence="1 2">CECT 7680</strain>
    </source>
</reference>
<sequence length="279" mass="30636">MLPTIASYWTGSDLSFFEQVVIRSFQDAGHAVRLYVTGPVGGVPAGVEVREAEALCPAPFPISDGDRTRVAVYSDLLRLHILREGGAIWADLDAYCRRAFDFDGPHVYGRNGRGRVLTGVMGLPPESPTLAALLAFLETDNPLIPWRGDAYRAEAAAKLARGESWTIADLPWGVSGPKGFTHFLRRNDEIRHAKPKEVFYPLIREALALLWRPGADPALIEPEGCHSVHLFGSTRRVVATHFAGLPPEGSYLAEICRRHGVDPTAAPARLLPWMQPRKG</sequence>
<evidence type="ECO:0000313" key="1">
    <source>
        <dbReference type="EMBL" id="SLN16824.1"/>
    </source>
</evidence>
<accession>A0A1Y5RGR2</accession>
<proteinExistence type="predicted"/>
<dbReference type="EMBL" id="FWFQ01000002">
    <property type="protein sequence ID" value="SLN16824.1"/>
    <property type="molecule type" value="Genomic_DNA"/>
</dbReference>
<dbReference type="OrthoDB" id="5354021at2"/>
<dbReference type="Proteomes" id="UP000193409">
    <property type="component" value="Unassembled WGS sequence"/>
</dbReference>
<dbReference type="AlphaFoldDB" id="A0A1Y5RGR2"/>
<evidence type="ECO:0000313" key="2">
    <source>
        <dbReference type="Proteomes" id="UP000193409"/>
    </source>
</evidence>
<gene>
    <name evidence="1" type="ORF">PSA7680_00505</name>
</gene>